<comment type="caution">
    <text evidence="3">The sequence shown here is derived from an EMBL/GenBank/DDBJ whole genome shotgun (WGS) entry which is preliminary data.</text>
</comment>
<feature type="compositionally biased region" description="Polar residues" evidence="1">
    <location>
        <begin position="82"/>
        <end position="94"/>
    </location>
</feature>
<keyword evidence="2" id="KW-0732">Signal</keyword>
<feature type="signal peptide" evidence="2">
    <location>
        <begin position="1"/>
        <end position="17"/>
    </location>
</feature>
<gene>
    <name evidence="3" type="ORF">K493DRAFT_349207</name>
</gene>
<dbReference type="InParanoid" id="A0A1Y1YKJ1"/>
<evidence type="ECO:0000256" key="2">
    <source>
        <dbReference type="SAM" id="SignalP"/>
    </source>
</evidence>
<keyword evidence="4" id="KW-1185">Reference proteome</keyword>
<organism evidence="3 4">
    <name type="scientific">Basidiobolus meristosporus CBS 931.73</name>
    <dbReference type="NCBI Taxonomy" id="1314790"/>
    <lineage>
        <taxon>Eukaryota</taxon>
        <taxon>Fungi</taxon>
        <taxon>Fungi incertae sedis</taxon>
        <taxon>Zoopagomycota</taxon>
        <taxon>Entomophthoromycotina</taxon>
        <taxon>Basidiobolomycetes</taxon>
        <taxon>Basidiobolales</taxon>
        <taxon>Basidiobolaceae</taxon>
        <taxon>Basidiobolus</taxon>
    </lineage>
</organism>
<evidence type="ECO:0000256" key="1">
    <source>
        <dbReference type="SAM" id="MobiDB-lite"/>
    </source>
</evidence>
<accession>A0A1Y1YKJ1</accession>
<reference evidence="3 4" key="1">
    <citation type="submission" date="2016-07" db="EMBL/GenBank/DDBJ databases">
        <title>Pervasive Adenine N6-methylation of Active Genes in Fungi.</title>
        <authorList>
            <consortium name="DOE Joint Genome Institute"/>
            <person name="Mondo S.J."/>
            <person name="Dannebaum R.O."/>
            <person name="Kuo R.C."/>
            <person name="Labutti K."/>
            <person name="Haridas S."/>
            <person name="Kuo A."/>
            <person name="Salamov A."/>
            <person name="Ahrendt S.R."/>
            <person name="Lipzen A."/>
            <person name="Sullivan W."/>
            <person name="Andreopoulos W.B."/>
            <person name="Clum A."/>
            <person name="Lindquist E."/>
            <person name="Daum C."/>
            <person name="Ramamoorthy G.K."/>
            <person name="Gryganskyi A."/>
            <person name="Culley D."/>
            <person name="Magnuson J.K."/>
            <person name="James T.Y."/>
            <person name="O'Malley M.A."/>
            <person name="Stajich J.E."/>
            <person name="Spatafora J.W."/>
            <person name="Visel A."/>
            <person name="Grigoriev I.V."/>
        </authorList>
    </citation>
    <scope>NUCLEOTIDE SEQUENCE [LARGE SCALE GENOMIC DNA]</scope>
    <source>
        <strain evidence="3 4">CBS 931.73</strain>
    </source>
</reference>
<dbReference type="AlphaFoldDB" id="A0A1Y1YKJ1"/>
<sequence length="279" mass="30773">MQLTLALFALYFASIHALPATEDTSSQVSNDNNLCGEQISPCYQETQSPAYDYQPEQDEGDIYMDENEGEDEGEDEDSVDDTPTQPESSYNMPNFNVADLQPRETLLDRVNAHSSSDADALSNSNQFDQAQVVDQTFYQPKQQQPRIIITQPATRSYGGGQKKYKRKHDNLNTANANSDKSLDVQFQAGPSLEVEGSASASEYAKQKGAEHSDDGSGYPIVMVQPGQDETYSTPVVDTQCIEGCSDQDTQYTEPMEDVQCGDNCADQDSQYTEPMGDTQ</sequence>
<protein>
    <submittedName>
        <fullName evidence="3">Uncharacterized protein</fullName>
    </submittedName>
</protein>
<feature type="region of interest" description="Disordered" evidence="1">
    <location>
        <begin position="63"/>
        <end position="96"/>
    </location>
</feature>
<feature type="region of interest" description="Disordered" evidence="1">
    <location>
        <begin position="138"/>
        <end position="167"/>
    </location>
</feature>
<feature type="compositionally biased region" description="Acidic residues" evidence="1">
    <location>
        <begin position="63"/>
        <end position="80"/>
    </location>
</feature>
<proteinExistence type="predicted"/>
<evidence type="ECO:0000313" key="3">
    <source>
        <dbReference type="EMBL" id="ORX98509.1"/>
    </source>
</evidence>
<dbReference type="Proteomes" id="UP000193498">
    <property type="component" value="Unassembled WGS sequence"/>
</dbReference>
<evidence type="ECO:0000313" key="4">
    <source>
        <dbReference type="Proteomes" id="UP000193498"/>
    </source>
</evidence>
<feature type="chain" id="PRO_5010996953" evidence="2">
    <location>
        <begin position="18"/>
        <end position="279"/>
    </location>
</feature>
<feature type="region of interest" description="Disordered" evidence="1">
    <location>
        <begin position="193"/>
        <end position="232"/>
    </location>
</feature>
<name>A0A1Y1YKJ1_9FUNG</name>
<dbReference type="EMBL" id="MCFE01000112">
    <property type="protein sequence ID" value="ORX98509.1"/>
    <property type="molecule type" value="Genomic_DNA"/>
</dbReference>
<feature type="compositionally biased region" description="Basic and acidic residues" evidence="1">
    <location>
        <begin position="204"/>
        <end position="214"/>
    </location>
</feature>